<dbReference type="Proteomes" id="UP000654075">
    <property type="component" value="Unassembled WGS sequence"/>
</dbReference>
<reference evidence="3" key="1">
    <citation type="submission" date="2021-02" db="EMBL/GenBank/DDBJ databases">
        <authorList>
            <person name="Dougan E. K."/>
            <person name="Rhodes N."/>
            <person name="Thang M."/>
            <person name="Chan C."/>
        </authorList>
    </citation>
    <scope>NUCLEOTIDE SEQUENCE</scope>
</reference>
<feature type="compositionally biased region" description="Acidic residues" evidence="1">
    <location>
        <begin position="864"/>
        <end position="877"/>
    </location>
</feature>
<feature type="region of interest" description="Disordered" evidence="1">
    <location>
        <begin position="859"/>
        <end position="905"/>
    </location>
</feature>
<dbReference type="InterPro" id="IPR013761">
    <property type="entry name" value="SAM/pointed_sf"/>
</dbReference>
<evidence type="ECO:0000256" key="1">
    <source>
        <dbReference type="SAM" id="MobiDB-lite"/>
    </source>
</evidence>
<sequence>MPPILIKGVHIYDGVVSDVEFEWEDVIKSFSWGLLMELPAGVFFPEIADLKGHLKDKGISKVFAFKTKVDNITMLTLQFEDNRGFLANNIALNLVTESDRKSVSRIIGPVLILKNYRRTLGIMKNMGTNNITKEEFKHLAQEQLRPLQLAIPIPAAPTPPEPESLPSSSGTAPRVWAAAAKERVQAQDTHYPSLQKLPGPVREAMPGSTAANTQPSPAAKSSASAHSAKSSSKVQCPVTPSPAQLGSHTSGSQGTQPHSPKKTAAPKADAAKGLANPERSLPVKCLSPEPELILSCTALIPKWNAGDLFTVGPTHLLRKAIAGAAPLLHYIVKAHFEFHGKGSMLKFKITDYKDRFLIKDSKEKCYNVSRMELKKEELAVLELRTAHDFAKCQRREVWDVGRLLDHIYKQHNFYRVSKRGSETGAEKPRCIRNLHHRSYLNHARSTNPERVHEEVLEFLKVFLDLMSNIVSDDMLARLKDTDDIVMIKAHREVFERFKFSWDRMDRMKRMSQTNSDELDLEQSLKRWEKQIEREELEEATGDAGHRAAGIALLSIIGSRFEQEEKLPEVGVKPEPEDDFTEVFRASAFKLSQDVRIPVLGRRDGKLVFMLNDPLAVKNQDLVHTGFDALSLILWDILNSFGQPNNFQHEAFSSLNAVKFENGQYTLSTNNKLRDEESPRNAFKLVNDPSMLLQVVQELIKKPPADDMEMTDHEIDRYEMKCEQLIRFNKALGHHILDDEDEELTSQGAAEALKDMRSVAGLAEKLCSFTSGKPELKLLKLLHDQVDNKRKGKGPSAFGKFTTRERLIGMKGKALRYMQDRLLPSLGSLKEVERNILAAHLARVPKKFLMLHDGDSTNATRGTYMDDESVVSDLEEDRDTTRDMPETPVSLAEEDVPGSAAVTKNPQDNLKTRDADVLQTCEHAAAMSAAEVVSTTGKEAVHQPVLETAMESQESTTTLSSSHSTTSSCRTWNFHQVASWLDEKGWEEYSSNFTDEEIDGGALLGLTMAELEKDLGVKKLGPRKNIYEAIQTLVSQAGHGS</sequence>
<proteinExistence type="predicted"/>
<dbReference type="PROSITE" id="PS50105">
    <property type="entry name" value="SAM_DOMAIN"/>
    <property type="match status" value="1"/>
</dbReference>
<keyword evidence="4" id="KW-1185">Reference proteome</keyword>
<comment type="caution">
    <text evidence="3">The sequence shown here is derived from an EMBL/GenBank/DDBJ whole genome shotgun (WGS) entry which is preliminary data.</text>
</comment>
<organism evidence="3 4">
    <name type="scientific">Polarella glacialis</name>
    <name type="common">Dinoflagellate</name>
    <dbReference type="NCBI Taxonomy" id="89957"/>
    <lineage>
        <taxon>Eukaryota</taxon>
        <taxon>Sar</taxon>
        <taxon>Alveolata</taxon>
        <taxon>Dinophyceae</taxon>
        <taxon>Suessiales</taxon>
        <taxon>Suessiaceae</taxon>
        <taxon>Polarella</taxon>
    </lineage>
</organism>
<feature type="compositionally biased region" description="Low complexity" evidence="1">
    <location>
        <begin position="215"/>
        <end position="233"/>
    </location>
</feature>
<dbReference type="Pfam" id="PF00536">
    <property type="entry name" value="SAM_1"/>
    <property type="match status" value="1"/>
</dbReference>
<feature type="region of interest" description="Disordered" evidence="1">
    <location>
        <begin position="152"/>
        <end position="276"/>
    </location>
</feature>
<dbReference type="SMART" id="SM00454">
    <property type="entry name" value="SAM"/>
    <property type="match status" value="1"/>
</dbReference>
<dbReference type="Gene3D" id="1.10.150.50">
    <property type="entry name" value="Transcription Factor, Ets-1"/>
    <property type="match status" value="1"/>
</dbReference>
<evidence type="ECO:0000259" key="2">
    <source>
        <dbReference type="PROSITE" id="PS50105"/>
    </source>
</evidence>
<dbReference type="CDD" id="cd09487">
    <property type="entry name" value="SAM_superfamily"/>
    <property type="match status" value="1"/>
</dbReference>
<name>A0A813FGD9_POLGL</name>
<feature type="domain" description="SAM" evidence="2">
    <location>
        <begin position="971"/>
        <end position="1035"/>
    </location>
</feature>
<accession>A0A813FGD9</accession>
<dbReference type="SUPFAM" id="SSF47769">
    <property type="entry name" value="SAM/Pointed domain"/>
    <property type="match status" value="1"/>
</dbReference>
<dbReference type="OrthoDB" id="8188861at2759"/>
<feature type="compositionally biased region" description="Low complexity" evidence="1">
    <location>
        <begin position="262"/>
        <end position="275"/>
    </location>
</feature>
<feature type="compositionally biased region" description="Pro residues" evidence="1">
    <location>
        <begin position="154"/>
        <end position="163"/>
    </location>
</feature>
<evidence type="ECO:0000313" key="4">
    <source>
        <dbReference type="Proteomes" id="UP000654075"/>
    </source>
</evidence>
<dbReference type="EMBL" id="CAJNNV010025054">
    <property type="protein sequence ID" value="CAE8611860.1"/>
    <property type="molecule type" value="Genomic_DNA"/>
</dbReference>
<dbReference type="AlphaFoldDB" id="A0A813FGD9"/>
<evidence type="ECO:0000313" key="3">
    <source>
        <dbReference type="EMBL" id="CAE8611860.1"/>
    </source>
</evidence>
<gene>
    <name evidence="3" type="ORF">PGLA1383_LOCUS29661</name>
</gene>
<dbReference type="InterPro" id="IPR001660">
    <property type="entry name" value="SAM"/>
</dbReference>
<protein>
    <recommendedName>
        <fullName evidence="2">SAM domain-containing protein</fullName>
    </recommendedName>
</protein>
<feature type="compositionally biased region" description="Polar residues" evidence="1">
    <location>
        <begin position="241"/>
        <end position="258"/>
    </location>
</feature>